<feature type="region of interest" description="Disordered" evidence="1">
    <location>
        <begin position="191"/>
        <end position="219"/>
    </location>
</feature>
<feature type="compositionally biased region" description="Polar residues" evidence="1">
    <location>
        <begin position="587"/>
        <end position="608"/>
    </location>
</feature>
<feature type="region of interest" description="Disordered" evidence="1">
    <location>
        <begin position="521"/>
        <end position="624"/>
    </location>
</feature>
<sequence>MGCASSTPMVATAGSEMLKAATHVASDVKKQGEAAVEDATQAIGATVDTAKETVSTAVAGITNELGTAFKDGTDALDEVKHKVMEGLHLETKADANADTDAKHVATSASRAPTPALDGDADSLKTSTPEPEIERALANSADNEEEAPPTPKPSLQEMAELSTQVGSEATAAVAATVAATVVASTEETAATTVAATVEDSSQWDRSKDKEEEEQRRPNTTEWEKFADQLAKSRKFRPYESFARTKNQFSVYKDYTSMRDKPGHRDGHFSDGNSMSSASQSQSDLSSGHLTPAPPTRRGHRDYAKFVGSEQPGSVSRASSRLSNVGGTTMRTFDFNPHRERISLPITSRAGAGRVGSALNGRRSLWAREQPAVLPEEPLSTYSPVRRRSMVAGFGHRAIREVHNIQPARSTSHLSILPKKKETTASKPLIEPIRPQVFGNNAKPIKSSIKAGKEERPSEMFKSLFNSSSDISTALLLATPLTVTSLLRSPSAAAKSHTEHASAGFNKMPSPLASRAASFIAEPAETRRHSKSTVTQATPTITPSRLNAEQLPAALRSASIDTHEERRLTLPKTNTTPTATPQKVVCVQRTPSRTQPRASSIYTTSNPKTKSPSISRASSRLSSNSSTEIVIRPLSHLNTPSAASLSPDQVVMTEYDDSDLEAALARLADWRGSTTTLHSMRSSNSQMERISNPAVLLDSRRTSPWIRRKADRKEMPIFSGCGIVELTSPAKTAHELLERCEICCNEFVMK</sequence>
<dbReference type="eggNOG" id="ENOG502T7XU">
    <property type="taxonomic scope" value="Eukaryota"/>
</dbReference>
<dbReference type="PhylomeDB" id="B4J278"/>
<evidence type="ECO:0000313" key="3">
    <source>
        <dbReference type="Proteomes" id="UP000001070"/>
    </source>
</evidence>
<organism evidence="3">
    <name type="scientific">Drosophila grimshawi</name>
    <name type="common">Hawaiian fruit fly</name>
    <name type="synonym">Idiomyia grimshawi</name>
    <dbReference type="NCBI Taxonomy" id="7222"/>
    <lineage>
        <taxon>Eukaryota</taxon>
        <taxon>Metazoa</taxon>
        <taxon>Ecdysozoa</taxon>
        <taxon>Arthropoda</taxon>
        <taxon>Hexapoda</taxon>
        <taxon>Insecta</taxon>
        <taxon>Pterygota</taxon>
        <taxon>Neoptera</taxon>
        <taxon>Endopterygota</taxon>
        <taxon>Diptera</taxon>
        <taxon>Brachycera</taxon>
        <taxon>Muscomorpha</taxon>
        <taxon>Ephydroidea</taxon>
        <taxon>Drosophilidae</taxon>
        <taxon>Drosophila</taxon>
        <taxon>Hawaiian Drosophila</taxon>
    </lineage>
</organism>
<proteinExistence type="predicted"/>
<feature type="region of interest" description="Disordered" evidence="1">
    <location>
        <begin position="94"/>
        <end position="128"/>
    </location>
</feature>
<feature type="compositionally biased region" description="Basic and acidic residues" evidence="1">
    <location>
        <begin position="201"/>
        <end position="219"/>
    </location>
</feature>
<protein>
    <submittedName>
        <fullName evidence="2">GH16606</fullName>
    </submittedName>
</protein>
<dbReference type="KEGG" id="dgr:6556463"/>
<gene>
    <name evidence="2" type="primary">Dgri\GH16606</name>
    <name evidence="2" type="ORF">Dgri_GH16606</name>
</gene>
<feature type="compositionally biased region" description="Low complexity" evidence="1">
    <location>
        <begin position="609"/>
        <end position="624"/>
    </location>
</feature>
<feature type="compositionally biased region" description="Basic and acidic residues" evidence="1">
    <location>
        <begin position="94"/>
        <end position="103"/>
    </location>
</feature>
<name>B4J278_DROGR</name>
<dbReference type="AlphaFoldDB" id="B4J278"/>
<dbReference type="HOGENOM" id="CLU_380959_0_0_1"/>
<dbReference type="InParanoid" id="B4J278"/>
<feature type="compositionally biased region" description="Low complexity" evidence="1">
    <location>
        <begin position="268"/>
        <end position="286"/>
    </location>
</feature>
<dbReference type="OMA" id="HYDGHFS"/>
<dbReference type="Proteomes" id="UP000001070">
    <property type="component" value="Unassembled WGS sequence"/>
</dbReference>
<feature type="compositionally biased region" description="Basic and acidic residues" evidence="1">
    <location>
        <begin position="255"/>
        <end position="267"/>
    </location>
</feature>
<keyword evidence="3" id="KW-1185">Reference proteome</keyword>
<accession>B4J278</accession>
<dbReference type="EMBL" id="CH916366">
    <property type="protein sequence ID" value="EDV97029.1"/>
    <property type="molecule type" value="Genomic_DNA"/>
</dbReference>
<feature type="region of interest" description="Disordered" evidence="1">
    <location>
        <begin position="255"/>
        <end position="299"/>
    </location>
</feature>
<dbReference type="OrthoDB" id="7786524at2759"/>
<evidence type="ECO:0000256" key="1">
    <source>
        <dbReference type="SAM" id="MobiDB-lite"/>
    </source>
</evidence>
<feature type="compositionally biased region" description="Low complexity" evidence="1">
    <location>
        <begin position="568"/>
        <end position="579"/>
    </location>
</feature>
<feature type="compositionally biased region" description="Polar residues" evidence="1">
    <location>
        <begin position="530"/>
        <end position="545"/>
    </location>
</feature>
<evidence type="ECO:0000313" key="2">
    <source>
        <dbReference type="EMBL" id="EDV97029.1"/>
    </source>
</evidence>
<reference evidence="2 3" key="1">
    <citation type="journal article" date="2007" name="Nature">
        <title>Evolution of genes and genomes on the Drosophila phylogeny.</title>
        <authorList>
            <consortium name="Drosophila 12 Genomes Consortium"/>
            <person name="Clark A.G."/>
            <person name="Eisen M.B."/>
            <person name="Smith D.R."/>
            <person name="Bergman C.M."/>
            <person name="Oliver B."/>
            <person name="Markow T.A."/>
            <person name="Kaufman T.C."/>
            <person name="Kellis M."/>
            <person name="Gelbart W."/>
            <person name="Iyer V.N."/>
            <person name="Pollard D.A."/>
            <person name="Sackton T.B."/>
            <person name="Larracuente A.M."/>
            <person name="Singh N.D."/>
            <person name="Abad J.P."/>
            <person name="Abt D.N."/>
            <person name="Adryan B."/>
            <person name="Aguade M."/>
            <person name="Akashi H."/>
            <person name="Anderson W.W."/>
            <person name="Aquadro C.F."/>
            <person name="Ardell D.H."/>
            <person name="Arguello R."/>
            <person name="Artieri C.G."/>
            <person name="Barbash D.A."/>
            <person name="Barker D."/>
            <person name="Barsanti P."/>
            <person name="Batterham P."/>
            <person name="Batzoglou S."/>
            <person name="Begun D."/>
            <person name="Bhutkar A."/>
            <person name="Blanco E."/>
            <person name="Bosak S.A."/>
            <person name="Bradley R.K."/>
            <person name="Brand A.D."/>
            <person name="Brent M.R."/>
            <person name="Brooks A.N."/>
            <person name="Brown R.H."/>
            <person name="Butlin R.K."/>
            <person name="Caggese C."/>
            <person name="Calvi B.R."/>
            <person name="Bernardo de Carvalho A."/>
            <person name="Caspi A."/>
            <person name="Castrezana S."/>
            <person name="Celniker S.E."/>
            <person name="Chang J.L."/>
            <person name="Chapple C."/>
            <person name="Chatterji S."/>
            <person name="Chinwalla A."/>
            <person name="Civetta A."/>
            <person name="Clifton S.W."/>
            <person name="Comeron J.M."/>
            <person name="Costello J.C."/>
            <person name="Coyne J.A."/>
            <person name="Daub J."/>
            <person name="David R.G."/>
            <person name="Delcher A.L."/>
            <person name="Delehaunty K."/>
            <person name="Do C.B."/>
            <person name="Ebling H."/>
            <person name="Edwards K."/>
            <person name="Eickbush T."/>
            <person name="Evans J.D."/>
            <person name="Filipski A."/>
            <person name="Findeiss S."/>
            <person name="Freyhult E."/>
            <person name="Fulton L."/>
            <person name="Fulton R."/>
            <person name="Garcia A.C."/>
            <person name="Gardiner A."/>
            <person name="Garfield D.A."/>
            <person name="Garvin B.E."/>
            <person name="Gibson G."/>
            <person name="Gilbert D."/>
            <person name="Gnerre S."/>
            <person name="Godfrey J."/>
            <person name="Good R."/>
            <person name="Gotea V."/>
            <person name="Gravely B."/>
            <person name="Greenberg A.J."/>
            <person name="Griffiths-Jones S."/>
            <person name="Gross S."/>
            <person name="Guigo R."/>
            <person name="Gustafson E.A."/>
            <person name="Haerty W."/>
            <person name="Hahn M.W."/>
            <person name="Halligan D.L."/>
            <person name="Halpern A.L."/>
            <person name="Halter G.M."/>
            <person name="Han M.V."/>
            <person name="Heger A."/>
            <person name="Hillier L."/>
            <person name="Hinrichs A.S."/>
            <person name="Holmes I."/>
            <person name="Hoskins R.A."/>
            <person name="Hubisz M.J."/>
            <person name="Hultmark D."/>
            <person name="Huntley M.A."/>
            <person name="Jaffe D.B."/>
            <person name="Jagadeeshan S."/>
            <person name="Jeck W.R."/>
            <person name="Johnson J."/>
            <person name="Jones C.D."/>
            <person name="Jordan W.C."/>
            <person name="Karpen G.H."/>
            <person name="Kataoka E."/>
            <person name="Keightley P.D."/>
            <person name="Kheradpour P."/>
            <person name="Kirkness E.F."/>
            <person name="Koerich L.B."/>
            <person name="Kristiansen K."/>
            <person name="Kudrna D."/>
            <person name="Kulathinal R.J."/>
            <person name="Kumar S."/>
            <person name="Kwok R."/>
            <person name="Lander E."/>
            <person name="Langley C.H."/>
            <person name="Lapoint R."/>
            <person name="Lazzaro B.P."/>
            <person name="Lee S.J."/>
            <person name="Levesque L."/>
            <person name="Li R."/>
            <person name="Lin C.F."/>
            <person name="Lin M.F."/>
            <person name="Lindblad-Toh K."/>
            <person name="Llopart A."/>
            <person name="Long M."/>
            <person name="Low L."/>
            <person name="Lozovsky E."/>
            <person name="Lu J."/>
            <person name="Luo M."/>
            <person name="Machado C.A."/>
            <person name="Makalowski W."/>
            <person name="Marzo M."/>
            <person name="Matsuda M."/>
            <person name="Matzkin L."/>
            <person name="McAllister B."/>
            <person name="McBride C.S."/>
            <person name="McKernan B."/>
            <person name="McKernan K."/>
            <person name="Mendez-Lago M."/>
            <person name="Minx P."/>
            <person name="Mollenhauer M.U."/>
            <person name="Montooth K."/>
            <person name="Mount S.M."/>
            <person name="Mu X."/>
            <person name="Myers E."/>
            <person name="Negre B."/>
            <person name="Newfeld S."/>
            <person name="Nielsen R."/>
            <person name="Noor M.A."/>
            <person name="O'Grady P."/>
            <person name="Pachter L."/>
            <person name="Papaceit M."/>
            <person name="Parisi M.J."/>
            <person name="Parisi M."/>
            <person name="Parts L."/>
            <person name="Pedersen J.S."/>
            <person name="Pesole G."/>
            <person name="Phillippy A.M."/>
            <person name="Ponting C.P."/>
            <person name="Pop M."/>
            <person name="Porcelli D."/>
            <person name="Powell J.R."/>
            <person name="Prohaska S."/>
            <person name="Pruitt K."/>
            <person name="Puig M."/>
            <person name="Quesneville H."/>
            <person name="Ram K.R."/>
            <person name="Rand D."/>
            <person name="Rasmussen M.D."/>
            <person name="Reed L.K."/>
            <person name="Reenan R."/>
            <person name="Reily A."/>
            <person name="Remington K.A."/>
            <person name="Rieger T.T."/>
            <person name="Ritchie M.G."/>
            <person name="Robin C."/>
            <person name="Rogers Y.H."/>
            <person name="Rohde C."/>
            <person name="Rozas J."/>
            <person name="Rubenfield M.J."/>
            <person name="Ruiz A."/>
            <person name="Russo S."/>
            <person name="Salzberg S.L."/>
            <person name="Sanchez-Gracia A."/>
            <person name="Saranga D.J."/>
            <person name="Sato H."/>
            <person name="Schaeffer S.W."/>
            <person name="Schatz M.C."/>
            <person name="Schlenke T."/>
            <person name="Schwartz R."/>
            <person name="Segarra C."/>
            <person name="Singh R.S."/>
            <person name="Sirot L."/>
            <person name="Sirota M."/>
            <person name="Sisneros N.B."/>
            <person name="Smith C.D."/>
            <person name="Smith T.F."/>
            <person name="Spieth J."/>
            <person name="Stage D.E."/>
            <person name="Stark A."/>
            <person name="Stephan W."/>
            <person name="Strausberg R.L."/>
            <person name="Strempel S."/>
            <person name="Sturgill D."/>
            <person name="Sutton G."/>
            <person name="Sutton G.G."/>
            <person name="Tao W."/>
            <person name="Teichmann S."/>
            <person name="Tobari Y.N."/>
            <person name="Tomimura Y."/>
            <person name="Tsolas J.M."/>
            <person name="Valente V.L."/>
            <person name="Venter E."/>
            <person name="Venter J.C."/>
            <person name="Vicario S."/>
            <person name="Vieira F.G."/>
            <person name="Vilella A.J."/>
            <person name="Villasante A."/>
            <person name="Walenz B."/>
            <person name="Wang J."/>
            <person name="Wasserman M."/>
            <person name="Watts T."/>
            <person name="Wilson D."/>
            <person name="Wilson R.K."/>
            <person name="Wing R.A."/>
            <person name="Wolfner M.F."/>
            <person name="Wong A."/>
            <person name="Wong G.K."/>
            <person name="Wu C.I."/>
            <person name="Wu G."/>
            <person name="Yamamoto D."/>
            <person name="Yang H.P."/>
            <person name="Yang S.P."/>
            <person name="Yorke J.A."/>
            <person name="Yoshida K."/>
            <person name="Zdobnov E."/>
            <person name="Zhang P."/>
            <person name="Zhang Y."/>
            <person name="Zimin A.V."/>
            <person name="Baldwin J."/>
            <person name="Abdouelleil A."/>
            <person name="Abdulkadir J."/>
            <person name="Abebe A."/>
            <person name="Abera B."/>
            <person name="Abreu J."/>
            <person name="Acer S.C."/>
            <person name="Aftuck L."/>
            <person name="Alexander A."/>
            <person name="An P."/>
            <person name="Anderson E."/>
            <person name="Anderson S."/>
            <person name="Arachi H."/>
            <person name="Azer M."/>
            <person name="Bachantsang P."/>
            <person name="Barry A."/>
            <person name="Bayul T."/>
            <person name="Berlin A."/>
            <person name="Bessette D."/>
            <person name="Bloom T."/>
            <person name="Blye J."/>
            <person name="Boguslavskiy L."/>
            <person name="Bonnet C."/>
            <person name="Boukhgalter B."/>
            <person name="Bourzgui I."/>
            <person name="Brown A."/>
            <person name="Cahill P."/>
            <person name="Channer S."/>
            <person name="Cheshatsang Y."/>
            <person name="Chuda L."/>
            <person name="Citroen M."/>
            <person name="Collymore A."/>
            <person name="Cooke P."/>
            <person name="Costello M."/>
            <person name="D'Aco K."/>
            <person name="Daza R."/>
            <person name="De Haan G."/>
            <person name="DeGray S."/>
            <person name="DeMaso C."/>
            <person name="Dhargay N."/>
            <person name="Dooley K."/>
            <person name="Dooley E."/>
            <person name="Doricent M."/>
            <person name="Dorje P."/>
            <person name="Dorjee K."/>
            <person name="Dupes A."/>
            <person name="Elong R."/>
            <person name="Falk J."/>
            <person name="Farina A."/>
            <person name="Faro S."/>
            <person name="Ferguson D."/>
            <person name="Fisher S."/>
            <person name="Foley C.D."/>
            <person name="Franke A."/>
            <person name="Friedrich D."/>
            <person name="Gadbois L."/>
            <person name="Gearin G."/>
            <person name="Gearin C.R."/>
            <person name="Giannoukos G."/>
            <person name="Goode T."/>
            <person name="Graham J."/>
            <person name="Grandbois E."/>
            <person name="Grewal S."/>
            <person name="Gyaltsen K."/>
            <person name="Hafez N."/>
            <person name="Hagos B."/>
            <person name="Hall J."/>
            <person name="Henson C."/>
            <person name="Hollinger A."/>
            <person name="Honan T."/>
            <person name="Huard M.D."/>
            <person name="Hughes L."/>
            <person name="Hurhula B."/>
            <person name="Husby M.E."/>
            <person name="Kamat A."/>
            <person name="Kanga B."/>
            <person name="Kashin S."/>
            <person name="Khazanovich D."/>
            <person name="Kisner P."/>
            <person name="Lance K."/>
            <person name="Lara M."/>
            <person name="Lee W."/>
            <person name="Lennon N."/>
            <person name="Letendre F."/>
            <person name="LeVine R."/>
            <person name="Lipovsky A."/>
            <person name="Liu X."/>
            <person name="Liu J."/>
            <person name="Liu S."/>
            <person name="Lokyitsang T."/>
            <person name="Lokyitsang Y."/>
            <person name="Lubonja R."/>
            <person name="Lui A."/>
            <person name="MacDonald P."/>
            <person name="Magnisalis V."/>
            <person name="Maru K."/>
            <person name="Matthews C."/>
            <person name="McCusker W."/>
            <person name="McDonough S."/>
            <person name="Mehta T."/>
            <person name="Meldrim J."/>
            <person name="Meneus L."/>
            <person name="Mihai O."/>
            <person name="Mihalev A."/>
            <person name="Mihova T."/>
            <person name="Mittelman R."/>
            <person name="Mlenga V."/>
            <person name="Montmayeur A."/>
            <person name="Mulrain L."/>
            <person name="Navidi A."/>
            <person name="Naylor J."/>
            <person name="Negash T."/>
            <person name="Nguyen T."/>
            <person name="Nguyen N."/>
            <person name="Nicol R."/>
            <person name="Norbu C."/>
            <person name="Norbu N."/>
            <person name="Novod N."/>
            <person name="O'Neill B."/>
            <person name="Osman S."/>
            <person name="Markiewicz E."/>
            <person name="Oyono O.L."/>
            <person name="Patti C."/>
            <person name="Phunkhang P."/>
            <person name="Pierre F."/>
            <person name="Priest M."/>
            <person name="Raghuraman S."/>
            <person name="Rege F."/>
            <person name="Reyes R."/>
            <person name="Rise C."/>
            <person name="Rogov P."/>
            <person name="Ross K."/>
            <person name="Ryan E."/>
            <person name="Settipalli S."/>
            <person name="Shea T."/>
            <person name="Sherpa N."/>
            <person name="Shi L."/>
            <person name="Shih D."/>
            <person name="Sparrow T."/>
            <person name="Spaulding J."/>
            <person name="Stalker J."/>
            <person name="Stange-Thomann N."/>
            <person name="Stavropoulos S."/>
            <person name="Stone C."/>
            <person name="Strader C."/>
            <person name="Tesfaye S."/>
            <person name="Thomson T."/>
            <person name="Thoulutsang Y."/>
            <person name="Thoulutsang D."/>
            <person name="Topham K."/>
            <person name="Topping I."/>
            <person name="Tsamla T."/>
            <person name="Vassiliev H."/>
            <person name="Vo A."/>
            <person name="Wangchuk T."/>
            <person name="Wangdi T."/>
            <person name="Weiand M."/>
            <person name="Wilkinson J."/>
            <person name="Wilson A."/>
            <person name="Yadav S."/>
            <person name="Young G."/>
            <person name="Yu Q."/>
            <person name="Zembek L."/>
            <person name="Zhong D."/>
            <person name="Zimmer A."/>
            <person name="Zwirko Z."/>
            <person name="Jaffe D.B."/>
            <person name="Alvarez P."/>
            <person name="Brockman W."/>
            <person name="Butler J."/>
            <person name="Chin C."/>
            <person name="Gnerre S."/>
            <person name="Grabherr M."/>
            <person name="Kleber M."/>
            <person name="Mauceli E."/>
            <person name="MacCallum I."/>
        </authorList>
    </citation>
    <scope>NUCLEOTIDE SEQUENCE [LARGE SCALE GENOMIC DNA]</scope>
    <source>
        <strain evidence="3">Tucson 15287-2541.00</strain>
    </source>
</reference>